<dbReference type="GeneID" id="84800736"/>
<dbReference type="PROSITE" id="PS50987">
    <property type="entry name" value="HTH_ARSR_2"/>
    <property type="match status" value="1"/>
</dbReference>
<dbReference type="InterPro" id="IPR036390">
    <property type="entry name" value="WH_DNA-bd_sf"/>
</dbReference>
<dbReference type="InterPro" id="IPR001845">
    <property type="entry name" value="HTH_ArsR_DNA-bd_dom"/>
</dbReference>
<dbReference type="Proteomes" id="UP000003244">
    <property type="component" value="Unassembled WGS sequence"/>
</dbReference>
<dbReference type="PRINTS" id="PR00778">
    <property type="entry name" value="HTHARSR"/>
</dbReference>
<keyword evidence="6" id="KW-1185">Reference proteome</keyword>
<dbReference type="Pfam" id="PF01022">
    <property type="entry name" value="HTH_5"/>
    <property type="match status" value="1"/>
</dbReference>
<dbReference type="PANTHER" id="PTHR43132">
    <property type="entry name" value="ARSENICAL RESISTANCE OPERON REPRESSOR ARSR-RELATED"/>
    <property type="match status" value="1"/>
</dbReference>
<organism evidence="5 6">
    <name type="scientific">Peptostreptococcus stomatis DSM 17678</name>
    <dbReference type="NCBI Taxonomy" id="596315"/>
    <lineage>
        <taxon>Bacteria</taxon>
        <taxon>Bacillati</taxon>
        <taxon>Bacillota</taxon>
        <taxon>Clostridia</taxon>
        <taxon>Peptostreptococcales</taxon>
        <taxon>Peptostreptococcaceae</taxon>
        <taxon>Peptostreptococcus</taxon>
    </lineage>
</organism>
<dbReference type="EMBL" id="ADGQ01000056">
    <property type="protein sequence ID" value="EFM64636.1"/>
    <property type="molecule type" value="Genomic_DNA"/>
</dbReference>
<evidence type="ECO:0000256" key="2">
    <source>
        <dbReference type="ARBA" id="ARBA00023125"/>
    </source>
</evidence>
<sequence>MEELNVNAQALVEYANVLKAISHPARLCIVKGLVKEGPSNVSNMHVCLELAQSTVSQHLSRLKSAGIIKGERNGTEIIYSIDNDFVAEIVKNMND</sequence>
<keyword evidence="2" id="KW-0238">DNA-binding</keyword>
<evidence type="ECO:0000313" key="5">
    <source>
        <dbReference type="EMBL" id="EFM64636.1"/>
    </source>
</evidence>
<dbReference type="SMART" id="SM00418">
    <property type="entry name" value="HTH_ARSR"/>
    <property type="match status" value="1"/>
</dbReference>
<dbReference type="InterPro" id="IPR011991">
    <property type="entry name" value="ArsR-like_HTH"/>
</dbReference>
<dbReference type="NCBIfam" id="NF033788">
    <property type="entry name" value="HTH_metalloreg"/>
    <property type="match status" value="1"/>
</dbReference>
<dbReference type="STRING" id="596315.HMPREF0634_1512"/>
<gene>
    <name evidence="5" type="ORF">HMPREF0634_1512</name>
</gene>
<feature type="domain" description="HTH arsR-type" evidence="4">
    <location>
        <begin position="6"/>
        <end position="95"/>
    </location>
</feature>
<dbReference type="CDD" id="cd00090">
    <property type="entry name" value="HTH_ARSR"/>
    <property type="match status" value="1"/>
</dbReference>
<keyword evidence="3" id="KW-0804">Transcription</keyword>
<comment type="caution">
    <text evidence="5">The sequence shown here is derived from an EMBL/GenBank/DDBJ whole genome shotgun (WGS) entry which is preliminary data.</text>
</comment>
<dbReference type="GO" id="GO:0003677">
    <property type="term" value="F:DNA binding"/>
    <property type="evidence" value="ECO:0007669"/>
    <property type="project" value="UniProtKB-KW"/>
</dbReference>
<name>E0E398_9FIRM</name>
<evidence type="ECO:0000259" key="4">
    <source>
        <dbReference type="PROSITE" id="PS50987"/>
    </source>
</evidence>
<dbReference type="InterPro" id="IPR036388">
    <property type="entry name" value="WH-like_DNA-bd_sf"/>
</dbReference>
<proteinExistence type="predicted"/>
<evidence type="ECO:0000256" key="1">
    <source>
        <dbReference type="ARBA" id="ARBA00023015"/>
    </source>
</evidence>
<dbReference type="Gene3D" id="1.10.10.10">
    <property type="entry name" value="Winged helix-like DNA-binding domain superfamily/Winged helix DNA-binding domain"/>
    <property type="match status" value="1"/>
</dbReference>
<protein>
    <submittedName>
        <fullName evidence="5">Transcriptional regulator, ArsR family</fullName>
    </submittedName>
</protein>
<dbReference type="InterPro" id="IPR051011">
    <property type="entry name" value="Metal_resp_trans_reg"/>
</dbReference>
<dbReference type="GO" id="GO:0003700">
    <property type="term" value="F:DNA-binding transcription factor activity"/>
    <property type="evidence" value="ECO:0007669"/>
    <property type="project" value="InterPro"/>
</dbReference>
<dbReference type="SUPFAM" id="SSF46785">
    <property type="entry name" value="Winged helix' DNA-binding domain"/>
    <property type="match status" value="1"/>
</dbReference>
<dbReference type="OrthoDB" id="9802016at2"/>
<evidence type="ECO:0000256" key="3">
    <source>
        <dbReference type="ARBA" id="ARBA00023163"/>
    </source>
</evidence>
<evidence type="ECO:0000313" key="6">
    <source>
        <dbReference type="Proteomes" id="UP000003244"/>
    </source>
</evidence>
<dbReference type="eggNOG" id="COG0640">
    <property type="taxonomic scope" value="Bacteria"/>
</dbReference>
<dbReference type="PANTHER" id="PTHR43132:SF2">
    <property type="entry name" value="ARSENICAL RESISTANCE OPERON REPRESSOR ARSR-RELATED"/>
    <property type="match status" value="1"/>
</dbReference>
<dbReference type="RefSeq" id="WP_007789738.1">
    <property type="nucleotide sequence ID" value="NZ_ADGQ01000056.1"/>
</dbReference>
<reference evidence="5 6" key="1">
    <citation type="submission" date="2010-08" db="EMBL/GenBank/DDBJ databases">
        <authorList>
            <person name="Harkins D.M."/>
            <person name="Madupu R."/>
            <person name="Durkin A.S."/>
            <person name="Torralba M."/>
            <person name="Methe B."/>
            <person name="Sutton G.G."/>
            <person name="Nelson K.E."/>
        </authorList>
    </citation>
    <scope>NUCLEOTIDE SEQUENCE [LARGE SCALE GENOMIC DNA]</scope>
    <source>
        <strain evidence="5 6">DSM 17678</strain>
    </source>
</reference>
<keyword evidence="1" id="KW-0805">Transcription regulation</keyword>
<accession>E0E398</accession>
<dbReference type="AlphaFoldDB" id="E0E398"/>